<protein>
    <submittedName>
        <fullName evidence="1">Permuted papain-like amidase enzyme, YaeF/YiiX, C92 family</fullName>
    </submittedName>
</protein>
<reference evidence="1 2" key="1">
    <citation type="submission" date="2016-10" db="EMBL/GenBank/DDBJ databases">
        <authorList>
            <person name="de Groot N.N."/>
        </authorList>
    </citation>
    <scope>NUCLEOTIDE SEQUENCE [LARGE SCALE GENOMIC DNA]</scope>
    <source>
        <strain evidence="1 2">DSM 7343</strain>
    </source>
</reference>
<dbReference type="EMBL" id="FNQN01000011">
    <property type="protein sequence ID" value="SEA75644.1"/>
    <property type="molecule type" value="Genomic_DNA"/>
</dbReference>
<keyword evidence="2" id="KW-1185">Reference proteome</keyword>
<dbReference type="InterPro" id="IPR038765">
    <property type="entry name" value="Papain-like_cys_pep_sf"/>
</dbReference>
<sequence length="257" mass="28762">MNIARRILEKIGHQLSIYLTKPRSGPAQLATSDPELLAKCLRPGDVLLIDSNSRVGAVIKYLTQSGWSHAALYLGPEKTLSGPGEEAKVLLEADVIEGVRLVPLSDYVHKHTRICRPIGLSAVAIDQILDYAMERLGHSYDLKNIFDLARYFVLPTPVPAKWRRSLLAFGSGDPTRAICSSLIAQAFHSVRYPILPNIRYQKSMDRNGQIFCKQILKIRHHSLFVPGDFDVSPYFQIIKPQIEAGFDPEELDWESSG</sequence>
<dbReference type="Proteomes" id="UP000199409">
    <property type="component" value="Unassembled WGS sequence"/>
</dbReference>
<accession>A0A1H4DSB2</accession>
<dbReference type="SUPFAM" id="SSF54001">
    <property type="entry name" value="Cysteine proteinases"/>
    <property type="match status" value="1"/>
</dbReference>
<evidence type="ECO:0000313" key="1">
    <source>
        <dbReference type="EMBL" id="SEA75644.1"/>
    </source>
</evidence>
<name>A0A1H4DSB2_9BACT</name>
<dbReference type="STRING" id="37625.SAMN05660420_03091"/>
<dbReference type="Pfam" id="PF05708">
    <property type="entry name" value="Peptidase_C92"/>
    <property type="match status" value="1"/>
</dbReference>
<organism evidence="1 2">
    <name type="scientific">Desulfuromusa kysingii</name>
    <dbReference type="NCBI Taxonomy" id="37625"/>
    <lineage>
        <taxon>Bacteria</taxon>
        <taxon>Pseudomonadati</taxon>
        <taxon>Thermodesulfobacteriota</taxon>
        <taxon>Desulfuromonadia</taxon>
        <taxon>Desulfuromonadales</taxon>
        <taxon>Geopsychrobacteraceae</taxon>
        <taxon>Desulfuromusa</taxon>
    </lineage>
</organism>
<dbReference type="InterPro" id="IPR024453">
    <property type="entry name" value="Peptidase_C92"/>
</dbReference>
<dbReference type="RefSeq" id="WP_217637535.1">
    <property type="nucleotide sequence ID" value="NZ_FNQN01000011.1"/>
</dbReference>
<proteinExistence type="predicted"/>
<gene>
    <name evidence="1" type="ORF">SAMN05660420_03091</name>
</gene>
<evidence type="ECO:0000313" key="2">
    <source>
        <dbReference type="Proteomes" id="UP000199409"/>
    </source>
</evidence>
<dbReference type="AlphaFoldDB" id="A0A1H4DSB2"/>
<dbReference type="Gene3D" id="3.90.1720.10">
    <property type="entry name" value="endopeptidase domain like (from Nostoc punctiforme)"/>
    <property type="match status" value="1"/>
</dbReference>